<evidence type="ECO:0000313" key="2">
    <source>
        <dbReference type="Proteomes" id="UP000663828"/>
    </source>
</evidence>
<dbReference type="Proteomes" id="UP000663828">
    <property type="component" value="Unassembled WGS sequence"/>
</dbReference>
<comment type="caution">
    <text evidence="1">The sequence shown here is derived from an EMBL/GenBank/DDBJ whole genome shotgun (WGS) entry which is preliminary data.</text>
</comment>
<keyword evidence="2" id="KW-1185">Reference proteome</keyword>
<reference evidence="1" key="1">
    <citation type="submission" date="2021-02" db="EMBL/GenBank/DDBJ databases">
        <authorList>
            <person name="Nowell W R."/>
        </authorList>
    </citation>
    <scope>NUCLEOTIDE SEQUENCE</scope>
</reference>
<evidence type="ECO:0000313" key="1">
    <source>
        <dbReference type="EMBL" id="CAF1619516.1"/>
    </source>
</evidence>
<gene>
    <name evidence="1" type="ORF">XAT740_LOCUS50039</name>
</gene>
<dbReference type="EMBL" id="CAJNOR010007565">
    <property type="protein sequence ID" value="CAF1619516.1"/>
    <property type="molecule type" value="Genomic_DNA"/>
</dbReference>
<organism evidence="1 2">
    <name type="scientific">Adineta ricciae</name>
    <name type="common">Rotifer</name>
    <dbReference type="NCBI Taxonomy" id="249248"/>
    <lineage>
        <taxon>Eukaryota</taxon>
        <taxon>Metazoa</taxon>
        <taxon>Spiralia</taxon>
        <taxon>Gnathifera</taxon>
        <taxon>Rotifera</taxon>
        <taxon>Eurotatoria</taxon>
        <taxon>Bdelloidea</taxon>
        <taxon>Adinetida</taxon>
        <taxon>Adinetidae</taxon>
        <taxon>Adineta</taxon>
    </lineage>
</organism>
<sequence length="363" mass="43405">MPSLQYLYITVQHEKCIKEPYLKHPQPQIEFCEKDIRQMTDASRLRTVVLRHMALHNVIILIRSLNMPLLEKLILVEIFHETLEHYEEFRQIINRKYLPCLKQFHFLLRFPEYLHEEFQQKEQDLPCYGICKKKTRVILLYTLPLDILLQYTCIIYSHSFAQHSLQINRDRIGWKCNEIHNVTQFTDTFNKLATGYVDTLVVQFYEMKVIKRSERAYIIDQILQMSPCLLQLTVEWEDLSLCSHSNTNVKHLRLELNKSSKDPNTYIHIDFLVQLLPRICCFETSGRYLYFNENLVRFVIKIIDTIDRLVQLIINKYSLLRRNPKVEASIEEAIFNAGNEQLLNYKICQIRFPSCTELRIWLS</sequence>
<name>A0A816C513_ADIRI</name>
<dbReference type="AlphaFoldDB" id="A0A816C513"/>
<protein>
    <submittedName>
        <fullName evidence="1">Uncharacterized protein</fullName>
    </submittedName>
</protein>
<accession>A0A816C513</accession>
<proteinExistence type="predicted"/>